<dbReference type="PANTHER" id="PTHR15127:SF32">
    <property type="entry name" value="HEAVYWEIGHT, ISOFORM A"/>
    <property type="match status" value="1"/>
</dbReference>
<dbReference type="InterPro" id="IPR051846">
    <property type="entry name" value="SH2_domain_adapters"/>
</dbReference>
<proteinExistence type="predicted"/>
<name>A0ABS7D3E5_9BACL</name>
<dbReference type="RefSeq" id="WP_219871690.1">
    <property type="nucleotide sequence ID" value="NZ_JAHZIJ010000003.1"/>
</dbReference>
<dbReference type="PANTHER" id="PTHR15127">
    <property type="entry name" value="HEAVYWEIGHT, ISOFORM A"/>
    <property type="match status" value="1"/>
</dbReference>
<accession>A0ABS7D3E5</accession>
<dbReference type="Proteomes" id="UP000812277">
    <property type="component" value="Unassembled WGS sequence"/>
</dbReference>
<evidence type="ECO:0000256" key="1">
    <source>
        <dbReference type="ARBA" id="ARBA00022999"/>
    </source>
</evidence>
<feature type="domain" description="Pesticidal crystal protein Cry22Aa Ig-like" evidence="2">
    <location>
        <begin position="77"/>
        <end position="145"/>
    </location>
</feature>
<dbReference type="Pfam" id="PF16403">
    <property type="entry name" value="Bact_surface_Ig-like"/>
    <property type="match status" value="3"/>
</dbReference>
<evidence type="ECO:0000313" key="3">
    <source>
        <dbReference type="EMBL" id="MBW7474449.1"/>
    </source>
</evidence>
<keyword evidence="4" id="KW-1185">Reference proteome</keyword>
<keyword evidence="1" id="KW-0727">SH2 domain</keyword>
<dbReference type="EMBL" id="JAHZIJ010000003">
    <property type="protein sequence ID" value="MBW7474449.1"/>
    <property type="molecule type" value="Genomic_DNA"/>
</dbReference>
<organism evidence="3 4">
    <name type="scientific">Paenibacillus oenotherae</name>
    <dbReference type="NCBI Taxonomy" id="1435645"/>
    <lineage>
        <taxon>Bacteria</taxon>
        <taxon>Bacillati</taxon>
        <taxon>Bacillota</taxon>
        <taxon>Bacilli</taxon>
        <taxon>Bacillales</taxon>
        <taxon>Paenibacillaceae</taxon>
        <taxon>Paenibacillus</taxon>
    </lineage>
</organism>
<dbReference type="InterPro" id="IPR013783">
    <property type="entry name" value="Ig-like_fold"/>
</dbReference>
<dbReference type="Gene3D" id="2.60.40.10">
    <property type="entry name" value="Immunoglobulins"/>
    <property type="match status" value="3"/>
</dbReference>
<evidence type="ECO:0000313" key="4">
    <source>
        <dbReference type="Proteomes" id="UP000812277"/>
    </source>
</evidence>
<dbReference type="InterPro" id="IPR032179">
    <property type="entry name" value="Cry22Aa_Ig-like"/>
</dbReference>
<feature type="domain" description="Pesticidal crystal protein Cry22Aa Ig-like" evidence="2">
    <location>
        <begin position="210"/>
        <end position="279"/>
    </location>
</feature>
<protein>
    <submittedName>
        <fullName evidence="3">DUF5011 domain-containing protein</fullName>
    </submittedName>
</protein>
<sequence>MKDSLFLGKRPARLLRSWMALTGAAYLLGGLYGLVPVHGEGAPSVSAAVHEELVAADSAGKMKESNQGRDKTAPVMTLIGVNPMTVEWGSLYVDPGAAAFDEVDGSVAVQVSGVVRTNEAGTYTLTYSATDASGNTIVNKRNVRVMEQSAYPLHPDSRGMVPVLDNVSLVKGMEPSGGRWGVGRCRDEDFMRESGTAASLDVKDTTAPVLTLTGVNPMTVEGGGMYVEPGAEAWDEVDGCVAVTVKGSVNTKAPGRYTLTYSASDASNNTVTVTRIVQVMDMAAPHIMLVGPNFLKVEAGSRFVDPGAFAYDRMDGSVAVRVRGKVNTKVAGTYTLTYSAMDRSGNTATATRAVRVAASYTSAKQ</sequence>
<evidence type="ECO:0000259" key="2">
    <source>
        <dbReference type="Pfam" id="PF16403"/>
    </source>
</evidence>
<comment type="caution">
    <text evidence="3">The sequence shown here is derived from an EMBL/GenBank/DDBJ whole genome shotgun (WGS) entry which is preliminary data.</text>
</comment>
<gene>
    <name evidence="3" type="ORF">K0T92_06800</name>
</gene>
<reference evidence="3 4" key="1">
    <citation type="submission" date="2021-07" db="EMBL/GenBank/DDBJ databases">
        <title>Paenibacillus radiodurans sp. nov., isolated from the southeastern edge of Tengger Desert.</title>
        <authorList>
            <person name="Zhang G."/>
        </authorList>
    </citation>
    <scope>NUCLEOTIDE SEQUENCE [LARGE SCALE GENOMIC DNA]</scope>
    <source>
        <strain evidence="3 4">DT7-4</strain>
    </source>
</reference>
<feature type="domain" description="Pesticidal crystal protein Cry22Aa Ig-like" evidence="2">
    <location>
        <begin position="288"/>
        <end position="356"/>
    </location>
</feature>